<evidence type="ECO:0000256" key="2">
    <source>
        <dbReference type="ARBA" id="ARBA00022519"/>
    </source>
</evidence>
<keyword evidence="2" id="KW-0997">Cell inner membrane</keyword>
<keyword evidence="3" id="KW-0812">Transmembrane</keyword>
<dbReference type="NCBIfam" id="TIGR04409">
    <property type="entry name" value="LptC_YrbK"/>
    <property type="match status" value="1"/>
</dbReference>
<name>X1KVN0_9ZZZZ</name>
<evidence type="ECO:0000256" key="1">
    <source>
        <dbReference type="ARBA" id="ARBA00022475"/>
    </source>
</evidence>
<evidence type="ECO:0000256" key="3">
    <source>
        <dbReference type="ARBA" id="ARBA00022692"/>
    </source>
</evidence>
<reference evidence="6" key="1">
    <citation type="journal article" date="2014" name="Front. Microbiol.">
        <title>High frequency of phylogenetically diverse reductive dehalogenase-homologous genes in deep subseafloor sedimentary metagenomes.</title>
        <authorList>
            <person name="Kawai M."/>
            <person name="Futagami T."/>
            <person name="Toyoda A."/>
            <person name="Takaki Y."/>
            <person name="Nishi S."/>
            <person name="Hori S."/>
            <person name="Arai W."/>
            <person name="Tsubouchi T."/>
            <person name="Morono Y."/>
            <person name="Uchiyama I."/>
            <person name="Ito T."/>
            <person name="Fujiyama A."/>
            <person name="Inagaki F."/>
            <person name="Takami H."/>
        </authorList>
    </citation>
    <scope>NUCLEOTIDE SEQUENCE</scope>
    <source>
        <strain evidence="6">Expedition CK06-06</strain>
    </source>
</reference>
<evidence type="ECO:0008006" key="7">
    <source>
        <dbReference type="Google" id="ProtNLM"/>
    </source>
</evidence>
<dbReference type="AlphaFoldDB" id="X1KVN0"/>
<dbReference type="InterPro" id="IPR010664">
    <property type="entry name" value="LipoPS_assembly_LptC-rel"/>
</dbReference>
<proteinExistence type="predicted"/>
<evidence type="ECO:0000256" key="4">
    <source>
        <dbReference type="ARBA" id="ARBA00022989"/>
    </source>
</evidence>
<feature type="non-terminal residue" evidence="6">
    <location>
        <position position="1"/>
    </location>
</feature>
<organism evidence="6">
    <name type="scientific">marine sediment metagenome</name>
    <dbReference type="NCBI Taxonomy" id="412755"/>
    <lineage>
        <taxon>unclassified sequences</taxon>
        <taxon>metagenomes</taxon>
        <taxon>ecological metagenomes</taxon>
    </lineage>
</organism>
<dbReference type="Pfam" id="PF06835">
    <property type="entry name" value="LptC"/>
    <property type="match status" value="1"/>
</dbReference>
<accession>X1KVN0</accession>
<dbReference type="PANTHER" id="PTHR37481:SF1">
    <property type="entry name" value="LIPOPOLYSACCHARIDE EXPORT SYSTEM PROTEIN LPTC"/>
    <property type="match status" value="1"/>
</dbReference>
<dbReference type="GO" id="GO:0015221">
    <property type="term" value="F:lipopolysaccharide transmembrane transporter activity"/>
    <property type="evidence" value="ECO:0007669"/>
    <property type="project" value="InterPro"/>
</dbReference>
<dbReference type="EMBL" id="BARU01041210">
    <property type="protein sequence ID" value="GAH86008.1"/>
    <property type="molecule type" value="Genomic_DNA"/>
</dbReference>
<dbReference type="GO" id="GO:0005886">
    <property type="term" value="C:plasma membrane"/>
    <property type="evidence" value="ECO:0007669"/>
    <property type="project" value="InterPro"/>
</dbReference>
<dbReference type="PANTHER" id="PTHR37481">
    <property type="entry name" value="LIPOPOLYSACCHARIDE EXPORT SYSTEM PROTEIN LPTC"/>
    <property type="match status" value="1"/>
</dbReference>
<dbReference type="GO" id="GO:0030288">
    <property type="term" value="C:outer membrane-bounded periplasmic space"/>
    <property type="evidence" value="ECO:0007669"/>
    <property type="project" value="TreeGrafter"/>
</dbReference>
<evidence type="ECO:0000256" key="5">
    <source>
        <dbReference type="ARBA" id="ARBA00023136"/>
    </source>
</evidence>
<dbReference type="Gene3D" id="2.60.450.10">
    <property type="entry name" value="Lipopolysaccharide (LPS) transport protein A like domain"/>
    <property type="match status" value="1"/>
</dbReference>
<keyword evidence="1" id="KW-1003">Cell membrane</keyword>
<dbReference type="InterPro" id="IPR026265">
    <property type="entry name" value="LptC"/>
</dbReference>
<protein>
    <recommendedName>
        <fullName evidence="7">LPS export ABC transporter periplasmic protein LptC</fullName>
    </recommendedName>
</protein>
<comment type="caution">
    <text evidence="6">The sequence shown here is derived from an EMBL/GenBank/DDBJ whole genome shotgun (WGS) entry which is preliminary data.</text>
</comment>
<gene>
    <name evidence="6" type="ORF">S03H2_63575</name>
</gene>
<keyword evidence="5" id="KW-0472">Membrane</keyword>
<dbReference type="InterPro" id="IPR052363">
    <property type="entry name" value="LPS_export_LptC"/>
</dbReference>
<keyword evidence="4" id="KW-1133">Transmembrane helix</keyword>
<sequence>GNKKNWVLKAERAHNYDDSIKIYDVIVEFYDSKGIYNSTLISDSGVVYSVSGDMSATGHVKVTSKDSTILKTDYLDWNNKRKKIVTEDFVEITKKHSIITGKGMESDPNLEHIEIKKDFHAISRDIKED</sequence>
<evidence type="ECO:0000313" key="6">
    <source>
        <dbReference type="EMBL" id="GAH86008.1"/>
    </source>
</evidence>
<dbReference type="GO" id="GO:0017089">
    <property type="term" value="F:glycolipid transfer activity"/>
    <property type="evidence" value="ECO:0007669"/>
    <property type="project" value="TreeGrafter"/>
</dbReference>